<dbReference type="GO" id="GO:0030983">
    <property type="term" value="F:mismatched DNA binding"/>
    <property type="evidence" value="ECO:0007669"/>
    <property type="project" value="InterPro"/>
</dbReference>
<dbReference type="FunFam" id="1.10.1420.10:FF:000012">
    <property type="entry name" value="DNA mismatch repair protein MSH4"/>
    <property type="match status" value="1"/>
</dbReference>
<dbReference type="EMBL" id="VIEB01000163">
    <property type="protein sequence ID" value="TQE02961.1"/>
    <property type="molecule type" value="Genomic_DNA"/>
</dbReference>
<sequence>MEDDGGERSSIVVGLIENRAKEVGVAAFDLRLASLHLSQYIETSSSYQNTKTLLQFYDPMVIIVSPNKLAPDGMVGVSELVDRFYATVKKVVMARGCFDDTKVVMARGCFDDTKGAVLIKNLSAKEPSALGLDTYYKQYYLCLAAAAATIKWIEAEKGVIITNHSLVVTFNGSFAHMNIDATSVQNLEIIEPLHSTLWGTSNKKRSLLNMFKTTKTVGGVQNLEIIDPLHSTLWGTSNKKRSLLNMFKTTKTVGGSRLLRANLLQPLKDIETINARLDCLDELMSNEQLFFGLAQVLRKFPKESDRVLCHFCFKPKKITNKVVGVDCARKSQVLVSSIILLKTALDALPLLSKVLKDAKCFLLANVYQSVCENEKYAAIRKRIGEVIDEDVLHARVSFVARTQQCFAVKAGIDGLLDIARRSFCDTSEAIHNLANKYREDFKLPNLKLPFNNRQGFYFSMPHKDIQGKLPSQFIQVLKHGNNIHCSTLELASLNVRNKSAAAECYLRTEVCLEDNGPLAIDAGRHPILETIHNDFVITDVSILNAELVDAIREDVSALTLLAEASCYPLALKLMTLDVQYKISLILSLLLIDNGPLAIDAGRHPILETIHNDFVPNNIFLSEASNMVLIMGPNMSGKSTYLQQVCLIVILAQMGCYVPARFATLRVVDRIFTRMGAVDNLESNSSTPNNIFLSEASNMVLIMGPNMSGKSTYLQQVCLIVILAQMGCYVPARFATLRVVDRIFTRMGAVDNLESNSSTFMTEMKETAFIMQNVSQRSLVIMDELGRATSSSDGFAIAWSCCEHLLSLKAYTIFATHMENLSELVTIYPNVKILHFDVDIKNNRLEFKFQLKDGPRHVPHYGLLLAEVAGLPSSVMETARNITSRITEKEVKRMEVNCLQYHPVQMAYHVVQRLICLKYSSQDEDSIREALHNLKESYIHGML</sequence>
<keyword evidence="9" id="KW-1185">Reference proteome</keyword>
<dbReference type="GO" id="GO:0005634">
    <property type="term" value="C:nucleus"/>
    <property type="evidence" value="ECO:0007669"/>
    <property type="project" value="TreeGrafter"/>
</dbReference>
<dbReference type="CDD" id="cd00267">
    <property type="entry name" value="ABC_ATPase"/>
    <property type="match status" value="1"/>
</dbReference>
<keyword evidence="2" id="KW-0547">Nucleotide-binding</keyword>
<keyword evidence="5" id="KW-0469">Meiosis</keyword>
<proteinExistence type="inferred from homology"/>
<evidence type="ECO:0000256" key="3">
    <source>
        <dbReference type="ARBA" id="ARBA00022840"/>
    </source>
</evidence>
<dbReference type="InterPro" id="IPR000432">
    <property type="entry name" value="DNA_mismatch_repair_MutS_C"/>
</dbReference>
<dbReference type="GO" id="GO:0006298">
    <property type="term" value="P:mismatch repair"/>
    <property type="evidence" value="ECO:0007669"/>
    <property type="project" value="InterPro"/>
</dbReference>
<dbReference type="GO" id="GO:0140664">
    <property type="term" value="F:ATP-dependent DNA damage sensor activity"/>
    <property type="evidence" value="ECO:0007669"/>
    <property type="project" value="InterPro"/>
</dbReference>
<gene>
    <name evidence="8" type="ORF">C1H46_011448</name>
</gene>
<dbReference type="InterPro" id="IPR017261">
    <property type="entry name" value="DNA_mismatch_repair_MutS/MSH"/>
</dbReference>
<dbReference type="AlphaFoldDB" id="A0A540MVZ8"/>
<reference evidence="8 9" key="1">
    <citation type="journal article" date="2019" name="G3 (Bethesda)">
        <title>Sequencing of a Wild Apple (Malus baccata) Genome Unravels the Differences Between Cultivated and Wild Apple Species Regarding Disease Resistance and Cold Tolerance.</title>
        <authorList>
            <person name="Chen X."/>
        </authorList>
    </citation>
    <scope>NUCLEOTIDE SEQUENCE [LARGE SCALE GENOMIC DNA]</scope>
    <source>
        <strain evidence="9">cv. Shandingzi</strain>
        <tissue evidence="8">Leaves</tissue>
    </source>
</reference>
<evidence type="ECO:0000256" key="1">
    <source>
        <dbReference type="ARBA" id="ARBA00006271"/>
    </source>
</evidence>
<evidence type="ECO:0000313" key="8">
    <source>
        <dbReference type="EMBL" id="TQE02961.1"/>
    </source>
</evidence>
<dbReference type="FunFam" id="3.40.50.300:FF:001249">
    <property type="entry name" value="DNA mismatch repair protein MSH4"/>
    <property type="match status" value="1"/>
</dbReference>
<evidence type="ECO:0000256" key="4">
    <source>
        <dbReference type="ARBA" id="ARBA00023125"/>
    </source>
</evidence>
<keyword evidence="4" id="KW-0238">DNA-binding</keyword>
<dbReference type="PIRSF" id="PIRSF037677">
    <property type="entry name" value="DNA_mis_repair_Msh6"/>
    <property type="match status" value="1"/>
</dbReference>
<dbReference type="PANTHER" id="PTHR11361">
    <property type="entry name" value="DNA MISMATCH REPAIR PROTEIN MUTS FAMILY MEMBER"/>
    <property type="match status" value="1"/>
</dbReference>
<comment type="caution">
    <text evidence="8">The sequence shown here is derived from an EMBL/GenBank/DDBJ whole genome shotgun (WGS) entry which is preliminary data.</text>
</comment>
<evidence type="ECO:0000256" key="2">
    <source>
        <dbReference type="ARBA" id="ARBA00022741"/>
    </source>
</evidence>
<dbReference type="Proteomes" id="UP000315295">
    <property type="component" value="Unassembled WGS sequence"/>
</dbReference>
<dbReference type="Gene3D" id="3.40.50.300">
    <property type="entry name" value="P-loop containing nucleotide triphosphate hydrolases"/>
    <property type="match status" value="2"/>
</dbReference>
<dbReference type="SUPFAM" id="SSF52540">
    <property type="entry name" value="P-loop containing nucleoside triphosphate hydrolases"/>
    <property type="match status" value="2"/>
</dbReference>
<comment type="similarity">
    <text evidence="1">Belongs to the DNA mismatch repair MutS family.</text>
</comment>
<dbReference type="InterPro" id="IPR007696">
    <property type="entry name" value="DNA_mismatch_repair_MutS_core"/>
</dbReference>
<dbReference type="FunFam" id="1.10.1420.10:FF:000011">
    <property type="entry name" value="DNA mismatch repair protein MSH4"/>
    <property type="match status" value="1"/>
</dbReference>
<dbReference type="SUPFAM" id="SSF48334">
    <property type="entry name" value="DNA repair protein MutS, domain III"/>
    <property type="match status" value="1"/>
</dbReference>
<feature type="domain" description="DNA mismatch repair protein MutS core" evidence="6">
    <location>
        <begin position="238"/>
        <end position="531"/>
    </location>
</feature>
<protein>
    <recommendedName>
        <fullName evidence="10">DNA mismatch repair proteins mutS family domain-containing protein</fullName>
    </recommendedName>
</protein>
<dbReference type="PANTHER" id="PTHR11361:SF21">
    <property type="entry name" value="MUTS PROTEIN HOMOLOG 4"/>
    <property type="match status" value="1"/>
</dbReference>
<dbReference type="Pfam" id="PF05192">
    <property type="entry name" value="MutS_III"/>
    <property type="match status" value="1"/>
</dbReference>
<dbReference type="Gene3D" id="1.10.1420.10">
    <property type="match status" value="2"/>
</dbReference>
<dbReference type="SMART" id="SM00534">
    <property type="entry name" value="MUTSac"/>
    <property type="match status" value="1"/>
</dbReference>
<dbReference type="GO" id="GO:0007131">
    <property type="term" value="P:reciprocal meiotic recombination"/>
    <property type="evidence" value="ECO:0007669"/>
    <property type="project" value="TreeGrafter"/>
</dbReference>
<evidence type="ECO:0000259" key="7">
    <source>
        <dbReference type="SMART" id="SM00534"/>
    </source>
</evidence>
<dbReference type="InterPro" id="IPR036187">
    <property type="entry name" value="DNA_mismatch_repair_MutS_sf"/>
</dbReference>
<evidence type="ECO:0000256" key="5">
    <source>
        <dbReference type="ARBA" id="ARBA00023254"/>
    </source>
</evidence>
<dbReference type="Pfam" id="PF00488">
    <property type="entry name" value="MutS_V"/>
    <property type="match status" value="2"/>
</dbReference>
<keyword evidence="3" id="KW-0067">ATP-binding</keyword>
<dbReference type="SMART" id="SM00533">
    <property type="entry name" value="MUTSd"/>
    <property type="match status" value="1"/>
</dbReference>
<evidence type="ECO:0000313" key="9">
    <source>
        <dbReference type="Proteomes" id="UP000315295"/>
    </source>
</evidence>
<dbReference type="Gene3D" id="6.10.140.80">
    <property type="match status" value="1"/>
</dbReference>
<dbReference type="InterPro" id="IPR045076">
    <property type="entry name" value="MutS"/>
</dbReference>
<organism evidence="8 9">
    <name type="scientific">Malus baccata</name>
    <name type="common">Siberian crab apple</name>
    <name type="synonym">Pyrus baccata</name>
    <dbReference type="NCBI Taxonomy" id="106549"/>
    <lineage>
        <taxon>Eukaryota</taxon>
        <taxon>Viridiplantae</taxon>
        <taxon>Streptophyta</taxon>
        <taxon>Embryophyta</taxon>
        <taxon>Tracheophyta</taxon>
        <taxon>Spermatophyta</taxon>
        <taxon>Magnoliopsida</taxon>
        <taxon>eudicotyledons</taxon>
        <taxon>Gunneridae</taxon>
        <taxon>Pentapetalae</taxon>
        <taxon>rosids</taxon>
        <taxon>fabids</taxon>
        <taxon>Rosales</taxon>
        <taxon>Rosaceae</taxon>
        <taxon>Amygdaloideae</taxon>
        <taxon>Maleae</taxon>
        <taxon>Malus</taxon>
    </lineage>
</organism>
<name>A0A540MVZ8_MALBA</name>
<dbReference type="GO" id="GO:0005524">
    <property type="term" value="F:ATP binding"/>
    <property type="evidence" value="ECO:0007669"/>
    <property type="project" value="UniProtKB-KW"/>
</dbReference>
<feature type="domain" description="DNA mismatch repair proteins mutS family" evidence="7">
    <location>
        <begin position="696"/>
        <end position="883"/>
    </location>
</feature>
<evidence type="ECO:0000259" key="6">
    <source>
        <dbReference type="SMART" id="SM00533"/>
    </source>
</evidence>
<dbReference type="STRING" id="106549.A0A540MVZ8"/>
<accession>A0A540MVZ8</accession>
<evidence type="ECO:0008006" key="10">
    <source>
        <dbReference type="Google" id="ProtNLM"/>
    </source>
</evidence>
<dbReference type="InterPro" id="IPR027417">
    <property type="entry name" value="P-loop_NTPase"/>
</dbReference>